<protein>
    <submittedName>
        <fullName evidence="3">Biotin--[acetyl-CoA-carboxylase] ligase</fullName>
        <ecNumber evidence="3">6.3.4.15</ecNumber>
    </submittedName>
</protein>
<dbReference type="EC" id="6.3.4.15" evidence="3"/>
<comment type="caution">
    <text evidence="3">The sequence shown here is derived from an EMBL/GenBank/DDBJ whole genome shotgun (WGS) entry which is preliminary data.</text>
</comment>
<proteinExistence type="predicted"/>
<feature type="domain" description="BPL/LPL catalytic" evidence="2">
    <location>
        <begin position="1"/>
        <end position="177"/>
    </location>
</feature>
<keyword evidence="1 3" id="KW-0436">Ligase</keyword>
<dbReference type="InterPro" id="IPR004143">
    <property type="entry name" value="BPL_LPL_catalytic"/>
</dbReference>
<dbReference type="GO" id="GO:0005737">
    <property type="term" value="C:cytoplasm"/>
    <property type="evidence" value="ECO:0007669"/>
    <property type="project" value="TreeGrafter"/>
</dbReference>
<dbReference type="OrthoDB" id="9807064at2"/>
<evidence type="ECO:0000313" key="3">
    <source>
        <dbReference type="EMBL" id="TBN13867.1"/>
    </source>
</evidence>
<keyword evidence="4" id="KW-1185">Reference proteome</keyword>
<dbReference type="InterPro" id="IPR045864">
    <property type="entry name" value="aa-tRNA-synth_II/BPL/LPL"/>
</dbReference>
<dbReference type="PROSITE" id="PS51733">
    <property type="entry name" value="BPL_LPL_CATALYTIC"/>
    <property type="match status" value="1"/>
</dbReference>
<gene>
    <name evidence="3" type="ORF">EYD46_15345</name>
</gene>
<accession>A0A4Q9FJN0</accession>
<organism evidence="3 4">
    <name type="scientific">Hyunsoonleella pacifica</name>
    <dbReference type="NCBI Taxonomy" id="1080224"/>
    <lineage>
        <taxon>Bacteria</taxon>
        <taxon>Pseudomonadati</taxon>
        <taxon>Bacteroidota</taxon>
        <taxon>Flavobacteriia</taxon>
        <taxon>Flavobacteriales</taxon>
        <taxon>Flavobacteriaceae</taxon>
    </lineage>
</organism>
<evidence type="ECO:0000259" key="2">
    <source>
        <dbReference type="PROSITE" id="PS51733"/>
    </source>
</evidence>
<dbReference type="GO" id="GO:0004077">
    <property type="term" value="F:biotin--[biotin carboxyl-carrier protein] ligase activity"/>
    <property type="evidence" value="ECO:0007669"/>
    <property type="project" value="UniProtKB-EC"/>
</dbReference>
<dbReference type="InterPro" id="IPR004408">
    <property type="entry name" value="Biotin_CoA_COase_ligase"/>
</dbReference>
<dbReference type="Gene3D" id="3.30.930.10">
    <property type="entry name" value="Bira Bifunctional Protein, Domain 2"/>
    <property type="match status" value="1"/>
</dbReference>
<dbReference type="EMBL" id="SIRS01000006">
    <property type="protein sequence ID" value="TBN13867.1"/>
    <property type="molecule type" value="Genomic_DNA"/>
</dbReference>
<dbReference type="PANTHER" id="PTHR12835:SF5">
    <property type="entry name" value="BIOTIN--PROTEIN LIGASE"/>
    <property type="match status" value="1"/>
</dbReference>
<evidence type="ECO:0000256" key="1">
    <source>
        <dbReference type="ARBA" id="ARBA00022598"/>
    </source>
</evidence>
<dbReference type="SUPFAM" id="SSF55681">
    <property type="entry name" value="Class II aaRS and biotin synthetases"/>
    <property type="match status" value="1"/>
</dbReference>
<dbReference type="CDD" id="cd16442">
    <property type="entry name" value="BPL"/>
    <property type="match status" value="1"/>
</dbReference>
<name>A0A4Q9FJN0_9FLAO</name>
<dbReference type="PANTHER" id="PTHR12835">
    <property type="entry name" value="BIOTIN PROTEIN LIGASE"/>
    <property type="match status" value="1"/>
</dbReference>
<dbReference type="RefSeq" id="WP_130938051.1">
    <property type="nucleotide sequence ID" value="NZ_BMEE01000005.1"/>
</dbReference>
<dbReference type="Proteomes" id="UP000292372">
    <property type="component" value="Unassembled WGS sequence"/>
</dbReference>
<dbReference type="AlphaFoldDB" id="A0A4Q9FJN0"/>
<reference evidence="3 4" key="1">
    <citation type="journal article" date="2015" name="Int. J. Syst. Evol. Microbiol.">
        <title>Hyunsoonleella pacifica sp. nov., isolated from seawater of South Pacific Gyre.</title>
        <authorList>
            <person name="Gao X."/>
            <person name="Zhang Z."/>
            <person name="Dai X."/>
            <person name="Zhang X.H."/>
        </authorList>
    </citation>
    <scope>NUCLEOTIDE SEQUENCE [LARGE SCALE GENOMIC DNA]</scope>
    <source>
        <strain evidence="3 4">SW033</strain>
    </source>
</reference>
<sequence>MPIIKLDAIDSTNTFLKEMIGSQLVENFTVVTAKYQTKGKGQMGAIWTSEASKNLMFSTFVDISKLEIEYPFYISMATALALRHSLNAFLIPQLYIKWPNDILSQNKKICGVLIENVMKQGGINASIIGIGLNVNQTEFEKLPNASSLKTIMGRTFNLDELLDSIILNMKRYFLKLENGDLKALKSEYESFLFRKDKPSTFKDDKGNLFSGYIKSIQDSGDLQVLIEDNVTKSFALKDITLMY</sequence>
<evidence type="ECO:0000313" key="4">
    <source>
        <dbReference type="Proteomes" id="UP000292372"/>
    </source>
</evidence>
<dbReference type="NCBIfam" id="TIGR00121">
    <property type="entry name" value="birA_ligase"/>
    <property type="match status" value="1"/>
</dbReference>
<dbReference type="Pfam" id="PF03099">
    <property type="entry name" value="BPL_LplA_LipB"/>
    <property type="match status" value="1"/>
</dbReference>